<accession>A0AA39D6W6</accession>
<name>A0AA39D6W6_VITRO</name>
<protein>
    <recommendedName>
        <fullName evidence="5">Glycine-rich protein</fullName>
    </recommendedName>
</protein>
<dbReference type="AlphaFoldDB" id="A0AA39D6W6"/>
<feature type="signal peptide" evidence="2">
    <location>
        <begin position="1"/>
        <end position="26"/>
    </location>
</feature>
<dbReference type="InterPro" id="IPR010800">
    <property type="entry name" value="GRP"/>
</dbReference>
<feature type="compositionally biased region" description="Basic and acidic residues" evidence="1">
    <location>
        <begin position="50"/>
        <end position="62"/>
    </location>
</feature>
<organism evidence="3 4">
    <name type="scientific">Vitis rotundifolia</name>
    <name type="common">Muscadine grape</name>
    <dbReference type="NCBI Taxonomy" id="103349"/>
    <lineage>
        <taxon>Eukaryota</taxon>
        <taxon>Viridiplantae</taxon>
        <taxon>Streptophyta</taxon>
        <taxon>Embryophyta</taxon>
        <taxon>Tracheophyta</taxon>
        <taxon>Spermatophyta</taxon>
        <taxon>Magnoliopsida</taxon>
        <taxon>eudicotyledons</taxon>
        <taxon>Gunneridae</taxon>
        <taxon>Pentapetalae</taxon>
        <taxon>rosids</taxon>
        <taxon>Vitales</taxon>
        <taxon>Vitaceae</taxon>
        <taxon>Viteae</taxon>
        <taxon>Vitis</taxon>
    </lineage>
</organism>
<evidence type="ECO:0000313" key="3">
    <source>
        <dbReference type="EMBL" id="KAJ9672250.1"/>
    </source>
</evidence>
<keyword evidence="2" id="KW-0732">Signal</keyword>
<feature type="compositionally biased region" description="Basic residues" evidence="1">
    <location>
        <begin position="63"/>
        <end position="80"/>
    </location>
</feature>
<dbReference type="PANTHER" id="PTHR37389">
    <property type="entry name" value="NODULIN-24"/>
    <property type="match status" value="1"/>
</dbReference>
<evidence type="ECO:0000256" key="1">
    <source>
        <dbReference type="SAM" id="MobiDB-lite"/>
    </source>
</evidence>
<dbReference type="Proteomes" id="UP001168098">
    <property type="component" value="Unassembled WGS sequence"/>
</dbReference>
<dbReference type="PANTHER" id="PTHR37389:SF16">
    <property type="entry name" value="GLYCINE-RICH CELL WALL STRUCTURAL PROTEIN"/>
    <property type="match status" value="1"/>
</dbReference>
<evidence type="ECO:0000313" key="4">
    <source>
        <dbReference type="Proteomes" id="UP001168098"/>
    </source>
</evidence>
<evidence type="ECO:0000256" key="2">
    <source>
        <dbReference type="SAM" id="SignalP"/>
    </source>
</evidence>
<keyword evidence="4" id="KW-1185">Reference proteome</keyword>
<evidence type="ECO:0008006" key="5">
    <source>
        <dbReference type="Google" id="ProtNLM"/>
    </source>
</evidence>
<gene>
    <name evidence="3" type="ORF">PVL29_025746</name>
</gene>
<sequence>MAYSKTFLLVSLLFAVVLILSSEVSARELAETSQTLSVEDAKYGGYGRGYGHEKGHGEEKGHGYGKGKGKGKGKPGHGKPGHPPVHGGAGEDVEEGTERTRLGVISP</sequence>
<comment type="caution">
    <text evidence="3">The sequence shown here is derived from an EMBL/GenBank/DDBJ whole genome shotgun (WGS) entry which is preliminary data.</text>
</comment>
<proteinExistence type="predicted"/>
<reference evidence="3 4" key="1">
    <citation type="journal article" date="2023" name="BMC Biotechnol.">
        <title>Vitis rotundifolia cv Carlos genome sequencing.</title>
        <authorList>
            <person name="Huff M."/>
            <person name="Hulse-Kemp A."/>
            <person name="Scheffler B."/>
            <person name="Youngblood R."/>
            <person name="Simpson S."/>
            <person name="Babiker E."/>
            <person name="Staton M."/>
        </authorList>
    </citation>
    <scope>NUCLEOTIDE SEQUENCE [LARGE SCALE GENOMIC DNA]</scope>
    <source>
        <tissue evidence="3">Leaf</tissue>
    </source>
</reference>
<dbReference type="Pfam" id="PF07172">
    <property type="entry name" value="GRP"/>
    <property type="match status" value="1"/>
</dbReference>
<feature type="chain" id="PRO_5041463608" description="Glycine-rich protein" evidence="2">
    <location>
        <begin position="27"/>
        <end position="107"/>
    </location>
</feature>
<feature type="region of interest" description="Disordered" evidence="1">
    <location>
        <begin position="49"/>
        <end position="107"/>
    </location>
</feature>
<dbReference type="EMBL" id="JARBHA010000019">
    <property type="protein sequence ID" value="KAJ9672250.1"/>
    <property type="molecule type" value="Genomic_DNA"/>
</dbReference>